<dbReference type="EMBL" id="JAVRIA010000001">
    <property type="protein sequence ID" value="MDT0557241.1"/>
    <property type="molecule type" value="Genomic_DNA"/>
</dbReference>
<gene>
    <name evidence="2" type="ORF">RM697_01195</name>
</gene>
<reference evidence="2 3" key="1">
    <citation type="submission" date="2023-09" db="EMBL/GenBank/DDBJ databases">
        <authorList>
            <person name="Rey-Velasco X."/>
        </authorList>
    </citation>
    <scope>NUCLEOTIDE SEQUENCE [LARGE SCALE GENOMIC DNA]</scope>
    <source>
        <strain evidence="2 3">W332</strain>
    </source>
</reference>
<feature type="transmembrane region" description="Helical" evidence="1">
    <location>
        <begin position="129"/>
        <end position="155"/>
    </location>
</feature>
<dbReference type="RefSeq" id="WP_311426012.1">
    <property type="nucleotide sequence ID" value="NZ_JAVRIA010000001.1"/>
</dbReference>
<feature type="transmembrane region" description="Helical" evidence="1">
    <location>
        <begin position="161"/>
        <end position="185"/>
    </location>
</feature>
<keyword evidence="1" id="KW-0812">Transmembrane</keyword>
<keyword evidence="1" id="KW-1133">Transmembrane helix</keyword>
<feature type="transmembrane region" description="Helical" evidence="1">
    <location>
        <begin position="251"/>
        <end position="270"/>
    </location>
</feature>
<feature type="transmembrane region" description="Helical" evidence="1">
    <location>
        <begin position="206"/>
        <end position="239"/>
    </location>
</feature>
<feature type="transmembrane region" description="Helical" evidence="1">
    <location>
        <begin position="78"/>
        <end position="101"/>
    </location>
</feature>
<evidence type="ECO:0000313" key="2">
    <source>
        <dbReference type="EMBL" id="MDT0557241.1"/>
    </source>
</evidence>
<proteinExistence type="predicted"/>
<name>A0ABU2YGD7_9FLAO</name>
<evidence type="ECO:0000256" key="1">
    <source>
        <dbReference type="SAM" id="Phobius"/>
    </source>
</evidence>
<feature type="transmembrane region" description="Helical" evidence="1">
    <location>
        <begin position="36"/>
        <end position="58"/>
    </location>
</feature>
<keyword evidence="3" id="KW-1185">Reference proteome</keyword>
<protein>
    <submittedName>
        <fullName evidence="2">Uncharacterized protein</fullName>
    </submittedName>
</protein>
<accession>A0ABU2YGD7</accession>
<sequence length="306" mass="34829">MKKPYIELRTRNTFGDIIDNYFQFLKRNFQAYTNLYLRYNALSILLALGASYLLVTGFMGLASRDFRFGMTEDTNNEFYFGIGVAVLLFTVFITSAINYSFSSAYISEYVNAKGDVKARNIWSSIKKKFWSIVVLILLGAVIYVVYLIISTVAAIVPFLGYIFRFALSFLVSGLFGLTFMALFVGRNQIGEAISDGWNFTFSNFLKVMLFALVIGILNFLITLVIISIPSYIIGFYIYFSAESEIEIFTSGFAKVLFTFGFAIYILAFIYSQALTQLAFGVLFYNLHEEKHNTFLQQKIEQIGVDE</sequence>
<organism evidence="2 3">
    <name type="scientific">Microcosmobacter mediterraneus</name>
    <dbReference type="NCBI Taxonomy" id="3075607"/>
    <lineage>
        <taxon>Bacteria</taxon>
        <taxon>Pseudomonadati</taxon>
        <taxon>Bacteroidota</taxon>
        <taxon>Flavobacteriia</taxon>
        <taxon>Flavobacteriales</taxon>
        <taxon>Flavobacteriaceae</taxon>
        <taxon>Microcosmobacter</taxon>
    </lineage>
</organism>
<comment type="caution">
    <text evidence="2">The sequence shown here is derived from an EMBL/GenBank/DDBJ whole genome shotgun (WGS) entry which is preliminary data.</text>
</comment>
<evidence type="ECO:0000313" key="3">
    <source>
        <dbReference type="Proteomes" id="UP001259492"/>
    </source>
</evidence>
<keyword evidence="1" id="KW-0472">Membrane</keyword>
<dbReference type="Proteomes" id="UP001259492">
    <property type="component" value="Unassembled WGS sequence"/>
</dbReference>